<organism evidence="2 4">
    <name type="scientific">Legionella moravica</name>
    <dbReference type="NCBI Taxonomy" id="39962"/>
    <lineage>
        <taxon>Bacteria</taxon>
        <taxon>Pseudomonadati</taxon>
        <taxon>Pseudomonadota</taxon>
        <taxon>Gammaproteobacteria</taxon>
        <taxon>Legionellales</taxon>
        <taxon>Legionellaceae</taxon>
        <taxon>Legionella</taxon>
    </lineage>
</organism>
<evidence type="ECO:0000313" key="2">
    <source>
        <dbReference type="EMBL" id="STX63995.1"/>
    </source>
</evidence>
<name>A0A378JZ57_9GAMM</name>
<dbReference type="EMBL" id="LNYN01000019">
    <property type="protein sequence ID" value="KTD34748.1"/>
    <property type="molecule type" value="Genomic_DNA"/>
</dbReference>
<evidence type="ECO:0000313" key="1">
    <source>
        <dbReference type="EMBL" id="KTD34748.1"/>
    </source>
</evidence>
<dbReference type="Proteomes" id="UP000054985">
    <property type="component" value="Unassembled WGS sequence"/>
</dbReference>
<dbReference type="EMBL" id="UGOG01000001">
    <property type="protein sequence ID" value="STX63995.1"/>
    <property type="molecule type" value="Genomic_DNA"/>
</dbReference>
<evidence type="ECO:0000313" key="3">
    <source>
        <dbReference type="Proteomes" id="UP000054985"/>
    </source>
</evidence>
<gene>
    <name evidence="1" type="ORF">Lmor_1281</name>
    <name evidence="2" type="ORF">NCTC12239_02956</name>
</gene>
<reference evidence="1 3" key="1">
    <citation type="submission" date="2015-11" db="EMBL/GenBank/DDBJ databases">
        <title>Genomic analysis of 38 Legionella species identifies large and diverse effector repertoires.</title>
        <authorList>
            <person name="Burstein D."/>
            <person name="Amaro F."/>
            <person name="Zusman T."/>
            <person name="Lifshitz Z."/>
            <person name="Cohen O."/>
            <person name="Gilbert J.A."/>
            <person name="Pupko T."/>
            <person name="Shuman H.A."/>
            <person name="Segal G."/>
        </authorList>
    </citation>
    <scope>NUCLEOTIDE SEQUENCE [LARGE SCALE GENOMIC DNA]</scope>
    <source>
        <strain evidence="1 3">ATCC 43877</strain>
    </source>
</reference>
<evidence type="ECO:0000313" key="4">
    <source>
        <dbReference type="Proteomes" id="UP000254040"/>
    </source>
</evidence>
<dbReference type="AlphaFoldDB" id="A0A378JZ57"/>
<dbReference type="Proteomes" id="UP000254040">
    <property type="component" value="Unassembled WGS sequence"/>
</dbReference>
<sequence length="266" mass="30714">MERTMKTQDVIAIDSFVIATQTSFSGQLSKDLYRFLSKSYHLADHDEFERLILQPETEGELTVLYGMNKEIAGFSRIYRHQVDLNKKQVIVYSAYIYLNPLYKVRPTIESSGLTQAIKEKLTNPHEEIIYLAFANNPLTYDYIYQLSDSIYPKPSQRVPEQILTLINAFKRQYGWITTNSHPLVINSPLVPLRSQSNFTIDEGDELHEFYLSTNPDYLQGNSLLVYMPLHLANINYGLDHLDSNCEYSQQPFHSPSHFGYSPALKN</sequence>
<protein>
    <submittedName>
        <fullName evidence="2">Uncharacterized protein</fullName>
    </submittedName>
</protein>
<proteinExistence type="predicted"/>
<accession>A0A378JZ57</accession>
<reference evidence="2 4" key="2">
    <citation type="submission" date="2018-06" db="EMBL/GenBank/DDBJ databases">
        <authorList>
            <consortium name="Pathogen Informatics"/>
            <person name="Doyle S."/>
        </authorList>
    </citation>
    <scope>NUCLEOTIDE SEQUENCE [LARGE SCALE GENOMIC DNA]</scope>
    <source>
        <strain evidence="2 4">NCTC12239</strain>
    </source>
</reference>
<dbReference type="STRING" id="39962.Lmor_1281"/>
<keyword evidence="3" id="KW-1185">Reference proteome</keyword>